<dbReference type="EMBL" id="VTEV01000014">
    <property type="protein sequence ID" value="TYS61796.1"/>
    <property type="molecule type" value="Genomic_DNA"/>
</dbReference>
<dbReference type="SUPFAM" id="SSF52402">
    <property type="entry name" value="Adenine nucleotide alpha hydrolases-like"/>
    <property type="match status" value="1"/>
</dbReference>
<gene>
    <name evidence="8 10" type="primary">tilS</name>
    <name evidence="10" type="ORF">FZC76_21505</name>
</gene>
<evidence type="ECO:0000259" key="9">
    <source>
        <dbReference type="SMART" id="SM00977"/>
    </source>
</evidence>
<dbReference type="InterPro" id="IPR015262">
    <property type="entry name" value="tRNA_Ile_lys_synt_subst-bd"/>
</dbReference>
<dbReference type="GO" id="GO:0005737">
    <property type="term" value="C:cytoplasm"/>
    <property type="evidence" value="ECO:0007669"/>
    <property type="project" value="UniProtKB-SubCell"/>
</dbReference>
<dbReference type="GO" id="GO:0006400">
    <property type="term" value="P:tRNA modification"/>
    <property type="evidence" value="ECO:0007669"/>
    <property type="project" value="UniProtKB-UniRule"/>
</dbReference>
<protein>
    <recommendedName>
        <fullName evidence="8">tRNA(Ile)-lysidine synthase</fullName>
        <ecNumber evidence="8">6.3.4.19</ecNumber>
    </recommendedName>
    <alternativeName>
        <fullName evidence="8">tRNA(Ile)-2-lysyl-cytidine synthase</fullName>
    </alternativeName>
    <alternativeName>
        <fullName evidence="8">tRNA(Ile)-lysidine synthetase</fullName>
    </alternativeName>
</protein>
<dbReference type="Pfam" id="PF11734">
    <property type="entry name" value="TilS_C"/>
    <property type="match status" value="1"/>
</dbReference>
<dbReference type="InterPro" id="IPR011063">
    <property type="entry name" value="TilS/TtcA_N"/>
</dbReference>
<evidence type="ECO:0000313" key="10">
    <source>
        <dbReference type="EMBL" id="TYS61796.1"/>
    </source>
</evidence>
<dbReference type="Pfam" id="PF09179">
    <property type="entry name" value="TilS"/>
    <property type="match status" value="1"/>
</dbReference>
<accession>A0A5D4SJD2</accession>
<comment type="subcellular location">
    <subcellularLocation>
        <location evidence="1 8">Cytoplasm</location>
    </subcellularLocation>
</comment>
<evidence type="ECO:0000256" key="4">
    <source>
        <dbReference type="ARBA" id="ARBA00022694"/>
    </source>
</evidence>
<dbReference type="PANTHER" id="PTHR43033:SF1">
    <property type="entry name" value="TRNA(ILE)-LYSIDINE SYNTHASE-RELATED"/>
    <property type="match status" value="1"/>
</dbReference>
<keyword evidence="3 8" id="KW-0436">Ligase</keyword>
<dbReference type="Proteomes" id="UP000322524">
    <property type="component" value="Unassembled WGS sequence"/>
</dbReference>
<keyword evidence="6 8" id="KW-0067">ATP-binding</keyword>
<comment type="catalytic activity">
    <reaction evidence="7 8">
        <text>cytidine(34) in tRNA(Ile2) + L-lysine + ATP = lysidine(34) in tRNA(Ile2) + AMP + diphosphate + H(+)</text>
        <dbReference type="Rhea" id="RHEA:43744"/>
        <dbReference type="Rhea" id="RHEA-COMP:10625"/>
        <dbReference type="Rhea" id="RHEA-COMP:10670"/>
        <dbReference type="ChEBI" id="CHEBI:15378"/>
        <dbReference type="ChEBI" id="CHEBI:30616"/>
        <dbReference type="ChEBI" id="CHEBI:32551"/>
        <dbReference type="ChEBI" id="CHEBI:33019"/>
        <dbReference type="ChEBI" id="CHEBI:82748"/>
        <dbReference type="ChEBI" id="CHEBI:83665"/>
        <dbReference type="ChEBI" id="CHEBI:456215"/>
        <dbReference type="EC" id="6.3.4.19"/>
    </reaction>
</comment>
<proteinExistence type="inferred from homology"/>
<dbReference type="InterPro" id="IPR014729">
    <property type="entry name" value="Rossmann-like_a/b/a_fold"/>
</dbReference>
<comment type="caution">
    <text evidence="10">The sequence shown here is derived from an EMBL/GenBank/DDBJ whole genome shotgun (WGS) entry which is preliminary data.</text>
</comment>
<dbReference type="Pfam" id="PF01171">
    <property type="entry name" value="ATP_bind_3"/>
    <property type="match status" value="1"/>
</dbReference>
<keyword evidence="5 8" id="KW-0547">Nucleotide-binding</keyword>
<dbReference type="InterPro" id="IPR012795">
    <property type="entry name" value="tRNA_Ile_lys_synt_N"/>
</dbReference>
<comment type="function">
    <text evidence="8">Ligates lysine onto the cytidine present at position 34 of the AUA codon-specific tRNA(Ile) that contains the anticodon CAU, in an ATP-dependent manner. Cytidine is converted to lysidine, thus changing the amino acid specificity of the tRNA from methionine to isoleucine.</text>
</comment>
<dbReference type="SUPFAM" id="SSF56037">
    <property type="entry name" value="PheT/TilS domain"/>
    <property type="match status" value="1"/>
</dbReference>
<dbReference type="GO" id="GO:0032267">
    <property type="term" value="F:tRNA(Ile)-lysidine synthase activity"/>
    <property type="evidence" value="ECO:0007669"/>
    <property type="project" value="UniProtKB-EC"/>
</dbReference>
<dbReference type="Gene3D" id="3.40.50.620">
    <property type="entry name" value="HUPs"/>
    <property type="match status" value="1"/>
</dbReference>
<evidence type="ECO:0000256" key="2">
    <source>
        <dbReference type="ARBA" id="ARBA00022490"/>
    </source>
</evidence>
<sequence length="473" mass="54296">MWETVSTFIGKYDLLPANATVVVGVSGGADSMGLLHYLDSIKEAKRLKLVVAHVDHMFRGAESEEDMKFVKQQCEKRSLLFEAEQINVSAYQKEKKLTVQVAARECRYAFYEKVMKKYHADFLALGHHADDQVETILMRLGRGSSMTGYAGILPKRAFGDGVIIRPFLTVTKSEIMEYLTDHEVPFRHDPSNDKDAYRRNRLRHHILPILKEEFPGLHERFQAFSEQIQESEQYIGALMEKEWIAVIKSKAKDRVILDTKPLLLMAKPLQRRGIQLILNYLYNNEIPPSLSSIHIDNLLSLLESEHPSGRLHFPNGLQVIKSYNECTLTFDEDERDKTYKHMLEVPGNVALPTDFMITSEIRTQEKPQDVKEYQAVIDLSKVALPLYVRTRLDGDRMKLKGTNGSKKIKSIFIEGKIPLQQREIWPLIVDANHQILWIPMLKRSAFEATEETMGPVLVLTCKTSQKVWEATKK</sequence>
<comment type="similarity">
    <text evidence="8">Belongs to the tRNA(Ile)-lysidine synthase family.</text>
</comment>
<comment type="domain">
    <text evidence="8">The N-terminal region contains the highly conserved SGGXDS motif, predicted to be a P-loop motif involved in ATP binding.</text>
</comment>
<evidence type="ECO:0000256" key="5">
    <source>
        <dbReference type="ARBA" id="ARBA00022741"/>
    </source>
</evidence>
<evidence type="ECO:0000256" key="6">
    <source>
        <dbReference type="ARBA" id="ARBA00022840"/>
    </source>
</evidence>
<organism evidence="10 11">
    <name type="scientific">Sutcliffiella horikoshii</name>
    <dbReference type="NCBI Taxonomy" id="79883"/>
    <lineage>
        <taxon>Bacteria</taxon>
        <taxon>Bacillati</taxon>
        <taxon>Bacillota</taxon>
        <taxon>Bacilli</taxon>
        <taxon>Bacillales</taxon>
        <taxon>Bacillaceae</taxon>
        <taxon>Sutcliffiella</taxon>
    </lineage>
</organism>
<dbReference type="SMART" id="SM00977">
    <property type="entry name" value="TilS_C"/>
    <property type="match status" value="1"/>
</dbReference>
<evidence type="ECO:0000256" key="7">
    <source>
        <dbReference type="ARBA" id="ARBA00048539"/>
    </source>
</evidence>
<feature type="domain" description="Lysidine-tRNA(Ile) synthetase C-terminal" evidence="9">
    <location>
        <begin position="386"/>
        <end position="459"/>
    </location>
</feature>
<evidence type="ECO:0000256" key="1">
    <source>
        <dbReference type="ARBA" id="ARBA00004496"/>
    </source>
</evidence>
<dbReference type="SUPFAM" id="SSF82829">
    <property type="entry name" value="MesJ substrate recognition domain-like"/>
    <property type="match status" value="1"/>
</dbReference>
<dbReference type="InterPro" id="IPR012796">
    <property type="entry name" value="Lysidine-tRNA-synth_C"/>
</dbReference>
<dbReference type="OrthoDB" id="9807403at2"/>
<reference evidence="10 11" key="1">
    <citation type="submission" date="2019-08" db="EMBL/GenBank/DDBJ databases">
        <title>Bacillus genomes from the desert of Cuatro Cienegas, Coahuila.</title>
        <authorList>
            <person name="Olmedo-Alvarez G."/>
        </authorList>
    </citation>
    <scope>NUCLEOTIDE SEQUENCE [LARGE SCALE GENOMIC DNA]</scope>
    <source>
        <strain evidence="10 11">CH28_1T</strain>
    </source>
</reference>
<evidence type="ECO:0000256" key="8">
    <source>
        <dbReference type="HAMAP-Rule" id="MF_01161"/>
    </source>
</evidence>
<dbReference type="GO" id="GO:0005524">
    <property type="term" value="F:ATP binding"/>
    <property type="evidence" value="ECO:0007669"/>
    <property type="project" value="UniProtKB-UniRule"/>
</dbReference>
<dbReference type="STRING" id="79883.GCA_001636495_00522"/>
<dbReference type="Gene3D" id="3.30.465.60">
    <property type="match status" value="1"/>
</dbReference>
<dbReference type="PANTHER" id="PTHR43033">
    <property type="entry name" value="TRNA(ILE)-LYSIDINE SYNTHASE-RELATED"/>
    <property type="match status" value="1"/>
</dbReference>
<keyword evidence="2 8" id="KW-0963">Cytoplasm</keyword>
<evidence type="ECO:0000256" key="3">
    <source>
        <dbReference type="ARBA" id="ARBA00022598"/>
    </source>
</evidence>
<dbReference type="HAMAP" id="MF_01161">
    <property type="entry name" value="tRNA_Ile_lys_synt"/>
    <property type="match status" value="1"/>
</dbReference>
<keyword evidence="4 8" id="KW-0819">tRNA processing</keyword>
<dbReference type="NCBIfam" id="TIGR02432">
    <property type="entry name" value="lysidine_TilS_N"/>
    <property type="match status" value="1"/>
</dbReference>
<dbReference type="NCBIfam" id="TIGR02433">
    <property type="entry name" value="lysidine_TilS_C"/>
    <property type="match status" value="1"/>
</dbReference>
<dbReference type="AlphaFoldDB" id="A0A5D4SJD2"/>
<dbReference type="InterPro" id="IPR012094">
    <property type="entry name" value="tRNA_Ile_lys_synt"/>
</dbReference>
<dbReference type="RefSeq" id="WP_148990158.1">
    <property type="nucleotide sequence ID" value="NZ_VTEV01000014.1"/>
</dbReference>
<dbReference type="CDD" id="cd01992">
    <property type="entry name" value="TilS_N"/>
    <property type="match status" value="1"/>
</dbReference>
<dbReference type="EC" id="6.3.4.19" evidence="8"/>
<name>A0A5D4SJD2_9BACI</name>
<evidence type="ECO:0000313" key="11">
    <source>
        <dbReference type="Proteomes" id="UP000322524"/>
    </source>
</evidence>
<feature type="binding site" evidence="8">
    <location>
        <begin position="26"/>
        <end position="31"/>
    </location>
    <ligand>
        <name>ATP</name>
        <dbReference type="ChEBI" id="CHEBI:30616"/>
    </ligand>
</feature>